<reference evidence="2" key="2">
    <citation type="submission" date="2018-05" db="EMBL/GenBank/DDBJ databases">
        <title>OpunRS2 (Oryza punctata Reference Sequence Version 2).</title>
        <authorList>
            <person name="Zhang J."/>
            <person name="Kudrna D."/>
            <person name="Lee S."/>
            <person name="Talag J."/>
            <person name="Welchert J."/>
            <person name="Wing R.A."/>
        </authorList>
    </citation>
    <scope>NUCLEOTIDE SEQUENCE [LARGE SCALE GENOMIC DNA]</scope>
</reference>
<dbReference type="Proteomes" id="UP000026962">
    <property type="component" value="Chromosome 6"/>
</dbReference>
<feature type="region of interest" description="Disordered" evidence="1">
    <location>
        <begin position="327"/>
        <end position="357"/>
    </location>
</feature>
<accession>A0A0E0L9H1</accession>
<feature type="region of interest" description="Disordered" evidence="1">
    <location>
        <begin position="234"/>
        <end position="260"/>
    </location>
</feature>
<dbReference type="InterPro" id="IPR001806">
    <property type="entry name" value="Small_GTPase"/>
</dbReference>
<proteinExistence type="predicted"/>
<name>A0A0E0L9H1_ORYPU</name>
<reference evidence="2" key="1">
    <citation type="submission" date="2015-04" db="UniProtKB">
        <authorList>
            <consortium name="EnsemblPlants"/>
        </authorList>
    </citation>
    <scope>IDENTIFICATION</scope>
</reference>
<dbReference type="AlphaFoldDB" id="A0A0E0L9H1"/>
<dbReference type="Gramene" id="OPUNC06G07490.1">
    <property type="protein sequence ID" value="OPUNC06G07490.1"/>
    <property type="gene ID" value="OPUNC06G07490"/>
</dbReference>
<dbReference type="eggNOG" id="KOG0087">
    <property type="taxonomic scope" value="Eukaryota"/>
</dbReference>
<dbReference type="GO" id="GO:0003924">
    <property type="term" value="F:GTPase activity"/>
    <property type="evidence" value="ECO:0007669"/>
    <property type="project" value="InterPro"/>
</dbReference>
<dbReference type="SUPFAM" id="SSF52540">
    <property type="entry name" value="P-loop containing nucleoside triphosphate hydrolases"/>
    <property type="match status" value="1"/>
</dbReference>
<dbReference type="InterPro" id="IPR050209">
    <property type="entry name" value="Rab_GTPases_membrane_traffic"/>
</dbReference>
<evidence type="ECO:0000256" key="1">
    <source>
        <dbReference type="SAM" id="MobiDB-lite"/>
    </source>
</evidence>
<organism evidence="2">
    <name type="scientific">Oryza punctata</name>
    <name type="common">Red rice</name>
    <dbReference type="NCBI Taxonomy" id="4537"/>
    <lineage>
        <taxon>Eukaryota</taxon>
        <taxon>Viridiplantae</taxon>
        <taxon>Streptophyta</taxon>
        <taxon>Embryophyta</taxon>
        <taxon>Tracheophyta</taxon>
        <taxon>Spermatophyta</taxon>
        <taxon>Magnoliopsida</taxon>
        <taxon>Liliopsida</taxon>
        <taxon>Poales</taxon>
        <taxon>Poaceae</taxon>
        <taxon>BOP clade</taxon>
        <taxon>Oryzoideae</taxon>
        <taxon>Oryzeae</taxon>
        <taxon>Oryzinae</taxon>
        <taxon>Oryza</taxon>
    </lineage>
</organism>
<dbReference type="PROSITE" id="PS51419">
    <property type="entry name" value="RAB"/>
    <property type="match status" value="1"/>
</dbReference>
<dbReference type="EnsemblPlants" id="OPUNC06G07490.1">
    <property type="protein sequence ID" value="OPUNC06G07490.1"/>
    <property type="gene ID" value="OPUNC06G07490"/>
</dbReference>
<feature type="compositionally biased region" description="Polar residues" evidence="1">
    <location>
        <begin position="346"/>
        <end position="357"/>
    </location>
</feature>
<dbReference type="InterPro" id="IPR027417">
    <property type="entry name" value="P-loop_NTPase"/>
</dbReference>
<protein>
    <submittedName>
        <fullName evidence="2">Uncharacterized protein</fullName>
    </submittedName>
</protein>
<dbReference type="GO" id="GO:0005525">
    <property type="term" value="F:GTP binding"/>
    <property type="evidence" value="ECO:0007669"/>
    <property type="project" value="InterPro"/>
</dbReference>
<dbReference type="Pfam" id="PF00071">
    <property type="entry name" value="Ras"/>
    <property type="match status" value="1"/>
</dbReference>
<dbReference type="PANTHER" id="PTHR47979">
    <property type="entry name" value="DRAB11-RELATED"/>
    <property type="match status" value="1"/>
</dbReference>
<evidence type="ECO:0000313" key="2">
    <source>
        <dbReference type="EnsemblPlants" id="OPUNC06G07490.1"/>
    </source>
</evidence>
<keyword evidence="3" id="KW-1185">Reference proteome</keyword>
<dbReference type="HOGENOM" id="CLU_777038_0_0_1"/>
<dbReference type="STRING" id="4537.A0A0E0L9H1"/>
<feature type="compositionally biased region" description="Low complexity" evidence="1">
    <location>
        <begin position="234"/>
        <end position="257"/>
    </location>
</feature>
<dbReference type="Gene3D" id="3.40.50.300">
    <property type="entry name" value="P-loop containing nucleotide triphosphate hydrolases"/>
    <property type="match status" value="1"/>
</dbReference>
<evidence type="ECO:0000313" key="3">
    <source>
        <dbReference type="Proteomes" id="UP000026962"/>
    </source>
</evidence>
<sequence>MVPLRRNSGGSAGVGVYNGVASEYFSEGGCDMGRACGGDHLSVTGWRSHLTRLIAELELGLVLKKIPTRYNEENYTVSTYKTGVSSGPRPSARGGGVRRAVGSTKIRTSIFLVPATSLKKGLSAIEQTKRLISITIYAGHCQLGERRGEEKSLLLAMKGGRAEFCYRSDPWASSARESWNFSRSPAPPPPSPAPCVLLRRRLLRAAPSPPPSPAPCILLCHRLLRAIIELSTASSPSSTTSDSEPSTSSPSSTTSSSEAHIWDTAGQERFRAITSAYYRGVFGALLVYDISLRSTFENVSCWLQELNMAWWVEKEQEVKQNIIEIAAGNTHEEEERERSAAGGGSTSPHPHTSASAS</sequence>
<feature type="compositionally biased region" description="Basic and acidic residues" evidence="1">
    <location>
        <begin position="330"/>
        <end position="339"/>
    </location>
</feature>
<dbReference type="SMART" id="SM00175">
    <property type="entry name" value="RAB"/>
    <property type="match status" value="1"/>
</dbReference>